<accession>A0A6J5KT15</accession>
<dbReference type="Gene3D" id="1.10.10.2520">
    <property type="entry name" value="Cell wall hydrolase SleB, domain 1"/>
    <property type="match status" value="1"/>
</dbReference>
<organism evidence="2">
    <name type="scientific">uncultured Caudovirales phage</name>
    <dbReference type="NCBI Taxonomy" id="2100421"/>
    <lineage>
        <taxon>Viruses</taxon>
        <taxon>Duplodnaviria</taxon>
        <taxon>Heunggongvirae</taxon>
        <taxon>Uroviricota</taxon>
        <taxon>Caudoviricetes</taxon>
        <taxon>Peduoviridae</taxon>
        <taxon>Maltschvirus</taxon>
        <taxon>Maltschvirus maltsch</taxon>
    </lineage>
</organism>
<dbReference type="InterPro" id="IPR011105">
    <property type="entry name" value="Cell_wall_hydrolase_SleB"/>
</dbReference>
<evidence type="ECO:0000313" key="2">
    <source>
        <dbReference type="EMBL" id="CAB4125614.1"/>
    </source>
</evidence>
<protein>
    <submittedName>
        <fullName evidence="2">Spore_SleB, spore cortex-lytic enzyme</fullName>
    </submittedName>
</protein>
<evidence type="ECO:0000259" key="1">
    <source>
        <dbReference type="Pfam" id="PF07486"/>
    </source>
</evidence>
<dbReference type="InterPro" id="IPR042047">
    <property type="entry name" value="SleB_dom1"/>
</dbReference>
<feature type="domain" description="Cell wall hydrolase SleB" evidence="1">
    <location>
        <begin position="61"/>
        <end position="165"/>
    </location>
</feature>
<dbReference type="Pfam" id="PF07486">
    <property type="entry name" value="Hydrolase_2"/>
    <property type="match status" value="1"/>
</dbReference>
<sequence>MKSNFLIGIMVGLVFMADIGNHYLPELYNVHQEQSIGDMIAEDKLQVECLADNVFYEAANQSREGMEAVALVTMNRVYHKHFPKKVCDVVFQKNKYRCQFSWVCQKNLQDKDNRYIIAQEVARKVFTKYIELEDITEGALYYHANYVNPKWKLHKTVVIGSHIFYKESSNDDAKTKSTAR</sequence>
<proteinExistence type="predicted"/>
<dbReference type="EMBL" id="LR796186">
    <property type="protein sequence ID" value="CAB4125614.1"/>
    <property type="molecule type" value="Genomic_DNA"/>
</dbReference>
<reference evidence="2" key="1">
    <citation type="submission" date="2020-04" db="EMBL/GenBank/DDBJ databases">
        <authorList>
            <person name="Chiriac C."/>
            <person name="Salcher M."/>
            <person name="Ghai R."/>
            <person name="Kavagutti S V."/>
        </authorList>
    </citation>
    <scope>NUCLEOTIDE SEQUENCE</scope>
</reference>
<name>A0A6J5KT15_9CAUD</name>
<dbReference type="GO" id="GO:0016787">
    <property type="term" value="F:hydrolase activity"/>
    <property type="evidence" value="ECO:0007669"/>
    <property type="project" value="InterPro"/>
</dbReference>
<gene>
    <name evidence="2" type="ORF">UFOVP58_182</name>
</gene>